<keyword evidence="2" id="KW-1185">Reference proteome</keyword>
<name>A0A9P0P6W4_ACAOB</name>
<protein>
    <submittedName>
        <fullName evidence="1">Uncharacterized protein</fullName>
    </submittedName>
</protein>
<dbReference type="Proteomes" id="UP001152888">
    <property type="component" value="Unassembled WGS sequence"/>
</dbReference>
<proteinExistence type="predicted"/>
<comment type="caution">
    <text evidence="1">The sequence shown here is derived from an EMBL/GenBank/DDBJ whole genome shotgun (WGS) entry which is preliminary data.</text>
</comment>
<evidence type="ECO:0000313" key="1">
    <source>
        <dbReference type="EMBL" id="CAH1969539.1"/>
    </source>
</evidence>
<dbReference type="EMBL" id="CAKOFQ010006765">
    <property type="protein sequence ID" value="CAH1969539.1"/>
    <property type="molecule type" value="Genomic_DNA"/>
</dbReference>
<dbReference type="AlphaFoldDB" id="A0A9P0P6W4"/>
<dbReference type="OrthoDB" id="10065625at2759"/>
<sequence>MFIYSYNPAAERTMFLERNLGRWPFYFFKLAVPSEQKLAELLNVIILSGQKVTARGINRELLDYLEHHGLISHRQYGFQNQRTTGDLLAYVTQSWRKLIHSYDGEAKSLAKLPYSSSLVGMCKRRYHLFEQRGGFV</sequence>
<accession>A0A9P0P6W4</accession>
<gene>
    <name evidence="1" type="ORF">ACAOBT_LOCUS8470</name>
</gene>
<organism evidence="1 2">
    <name type="scientific">Acanthoscelides obtectus</name>
    <name type="common">Bean weevil</name>
    <name type="synonym">Bruchus obtectus</name>
    <dbReference type="NCBI Taxonomy" id="200917"/>
    <lineage>
        <taxon>Eukaryota</taxon>
        <taxon>Metazoa</taxon>
        <taxon>Ecdysozoa</taxon>
        <taxon>Arthropoda</taxon>
        <taxon>Hexapoda</taxon>
        <taxon>Insecta</taxon>
        <taxon>Pterygota</taxon>
        <taxon>Neoptera</taxon>
        <taxon>Endopterygota</taxon>
        <taxon>Coleoptera</taxon>
        <taxon>Polyphaga</taxon>
        <taxon>Cucujiformia</taxon>
        <taxon>Chrysomeloidea</taxon>
        <taxon>Chrysomelidae</taxon>
        <taxon>Bruchinae</taxon>
        <taxon>Bruchini</taxon>
        <taxon>Acanthoscelides</taxon>
    </lineage>
</organism>
<evidence type="ECO:0000313" key="2">
    <source>
        <dbReference type="Proteomes" id="UP001152888"/>
    </source>
</evidence>
<reference evidence="1" key="1">
    <citation type="submission" date="2022-03" db="EMBL/GenBank/DDBJ databases">
        <authorList>
            <person name="Sayadi A."/>
        </authorList>
    </citation>
    <scope>NUCLEOTIDE SEQUENCE</scope>
</reference>